<reference evidence="2 3" key="1">
    <citation type="journal article" date="2017" name="Elife">
        <title>Extensive horizontal gene transfer in cheese-associated bacteria.</title>
        <authorList>
            <person name="Bonham K.S."/>
            <person name="Wolfe B.E."/>
            <person name="Dutton R.J."/>
        </authorList>
    </citation>
    <scope>NUCLEOTIDE SEQUENCE [LARGE SCALE GENOMIC DNA]</scope>
    <source>
        <strain evidence="2 3">341_9</strain>
    </source>
</reference>
<dbReference type="RefSeq" id="WP_096165617.1">
    <property type="nucleotide sequence ID" value="NZ_JBQQHC010000024.1"/>
</dbReference>
<feature type="compositionally biased region" description="Basic and acidic residues" evidence="1">
    <location>
        <begin position="52"/>
        <end position="72"/>
    </location>
</feature>
<organism evidence="2 3">
    <name type="scientific">Brachybacterium alimentarium</name>
    <dbReference type="NCBI Taxonomy" id="47845"/>
    <lineage>
        <taxon>Bacteria</taxon>
        <taxon>Bacillati</taxon>
        <taxon>Actinomycetota</taxon>
        <taxon>Actinomycetes</taxon>
        <taxon>Micrococcales</taxon>
        <taxon>Dermabacteraceae</taxon>
        <taxon>Brachybacterium</taxon>
    </lineage>
</organism>
<dbReference type="OrthoDB" id="10004552at2"/>
<protein>
    <submittedName>
        <fullName evidence="2">Uncharacterized protein</fullName>
    </submittedName>
</protein>
<evidence type="ECO:0000313" key="2">
    <source>
        <dbReference type="EMBL" id="PCC38940.1"/>
    </source>
</evidence>
<dbReference type="AlphaFoldDB" id="A0A2A3YHZ8"/>
<sequence length="89" mass="9860">MTARRSQDPTAREHDEGISSAAEHWTPQRRRNAIPALRKAPHPTTLPSGQEDPERRVAASEERALDSEKPEPTCENGYAATGEDSPQQE</sequence>
<evidence type="ECO:0000256" key="1">
    <source>
        <dbReference type="SAM" id="MobiDB-lite"/>
    </source>
</evidence>
<gene>
    <name evidence="2" type="ORF">CIK66_11345</name>
</gene>
<feature type="region of interest" description="Disordered" evidence="1">
    <location>
        <begin position="1"/>
        <end position="89"/>
    </location>
</feature>
<dbReference type="GeneID" id="95327790"/>
<evidence type="ECO:0000313" key="3">
    <source>
        <dbReference type="Proteomes" id="UP000218598"/>
    </source>
</evidence>
<keyword evidence="3" id="KW-1185">Reference proteome</keyword>
<comment type="caution">
    <text evidence="2">The sequence shown here is derived from an EMBL/GenBank/DDBJ whole genome shotgun (WGS) entry which is preliminary data.</text>
</comment>
<accession>A0A2A3YHZ8</accession>
<dbReference type="EMBL" id="NRGR01000019">
    <property type="protein sequence ID" value="PCC38940.1"/>
    <property type="molecule type" value="Genomic_DNA"/>
</dbReference>
<dbReference type="Proteomes" id="UP000218598">
    <property type="component" value="Unassembled WGS sequence"/>
</dbReference>
<proteinExistence type="predicted"/>
<feature type="compositionally biased region" description="Basic and acidic residues" evidence="1">
    <location>
        <begin position="1"/>
        <end position="17"/>
    </location>
</feature>
<name>A0A2A3YHZ8_9MICO</name>